<accession>A0A7W7ZC30</accession>
<protein>
    <submittedName>
        <fullName evidence="1">Uncharacterized protein</fullName>
    </submittedName>
</protein>
<keyword evidence="2" id="KW-1185">Reference proteome</keyword>
<dbReference type="Proteomes" id="UP000540989">
    <property type="component" value="Unassembled WGS sequence"/>
</dbReference>
<comment type="caution">
    <text evidence="1">The sequence shown here is derived from an EMBL/GenBank/DDBJ whole genome shotgun (WGS) entry which is preliminary data.</text>
</comment>
<proteinExistence type="predicted"/>
<evidence type="ECO:0000313" key="2">
    <source>
        <dbReference type="Proteomes" id="UP000540989"/>
    </source>
</evidence>
<dbReference type="EMBL" id="JACHIP010000002">
    <property type="protein sequence ID" value="MBB5057052.1"/>
    <property type="molecule type" value="Genomic_DNA"/>
</dbReference>
<name>A0A7W7ZC30_9BACT</name>
<evidence type="ECO:0000313" key="1">
    <source>
        <dbReference type="EMBL" id="MBB5057052.1"/>
    </source>
</evidence>
<sequence>MGQPCIKEPSQLIPDPKLCLERISPGLPCGIPEPLPRTLPECLKIQHATMVDVRVCTLRTPGLRVGREVAFHVFMNKLLKI</sequence>
<reference evidence="1 2" key="1">
    <citation type="submission" date="2020-08" db="EMBL/GenBank/DDBJ databases">
        <title>Genomic Encyclopedia of Type Strains, Phase IV (KMG-V): Genome sequencing to study the core and pangenomes of soil and plant-associated prokaryotes.</title>
        <authorList>
            <person name="Whitman W."/>
        </authorList>
    </citation>
    <scope>NUCLEOTIDE SEQUENCE [LARGE SCALE GENOMIC DNA]</scope>
    <source>
        <strain evidence="1 2">M8UP14</strain>
    </source>
</reference>
<organism evidence="1 2">
    <name type="scientific">Granulicella aggregans</name>
    <dbReference type="NCBI Taxonomy" id="474949"/>
    <lineage>
        <taxon>Bacteria</taxon>
        <taxon>Pseudomonadati</taxon>
        <taxon>Acidobacteriota</taxon>
        <taxon>Terriglobia</taxon>
        <taxon>Terriglobales</taxon>
        <taxon>Acidobacteriaceae</taxon>
        <taxon>Granulicella</taxon>
    </lineage>
</organism>
<gene>
    <name evidence="1" type="ORF">HDF16_001737</name>
</gene>
<dbReference type="AlphaFoldDB" id="A0A7W7ZC30"/>